<comment type="caution">
    <text evidence="10">The sequence shown here is derived from an EMBL/GenBank/DDBJ whole genome shotgun (WGS) entry which is preliminary data.</text>
</comment>
<feature type="region of interest" description="Disordered" evidence="8">
    <location>
        <begin position="97"/>
        <end position="121"/>
    </location>
</feature>
<dbReference type="InterPro" id="IPR001471">
    <property type="entry name" value="AP2/ERF_dom"/>
</dbReference>
<name>A0A5N6PPK1_9ASTR</name>
<dbReference type="InterPro" id="IPR016177">
    <property type="entry name" value="DNA-bd_dom_sf"/>
</dbReference>
<keyword evidence="6" id="KW-0804">Transcription</keyword>
<evidence type="ECO:0000256" key="3">
    <source>
        <dbReference type="ARBA" id="ARBA00022821"/>
    </source>
</evidence>
<dbReference type="InterPro" id="IPR036955">
    <property type="entry name" value="AP2/ERF_dom_sf"/>
</dbReference>
<dbReference type="SMART" id="SM00380">
    <property type="entry name" value="AP2"/>
    <property type="match status" value="1"/>
</dbReference>
<dbReference type="PANTHER" id="PTHR31677:SF118">
    <property type="entry name" value="OS04G0399800 PROTEIN"/>
    <property type="match status" value="1"/>
</dbReference>
<sequence>MNKLSSPSMNQGSDSSVTNTSSTTAKQAKFLGVRRRPWGRYASEIRDPSTKQRHWLGTFDTAEEAALAYDRAARAMRGSRARTNFIYSDMPASSSVTSIISPDDPSSALTLPPPPQPNAAHHQYNNYGFDQLTRVQYHESHPDQSSAGFGMVDIGLHQPSVAEDYHITGSHLYSTQDDNLLMQGNNYNYTCIGDSINVGGNFSGSEQDDHNISQGQEGLIFGNGSGISTNFSSYVGFEGCEYVHSPLFGQMPPVSDLSSDSFSLASESSFFM</sequence>
<reference evidence="10 11" key="1">
    <citation type="submission" date="2019-05" db="EMBL/GenBank/DDBJ databases">
        <title>Mikania micrantha, genome provides insights into the molecular mechanism of rapid growth.</title>
        <authorList>
            <person name="Liu B."/>
        </authorList>
    </citation>
    <scope>NUCLEOTIDE SEQUENCE [LARGE SCALE GENOMIC DNA]</scope>
    <source>
        <strain evidence="10">NLD-2019</strain>
        <tissue evidence="10">Leaf</tissue>
    </source>
</reference>
<dbReference type="FunFam" id="3.30.730.10:FF:000001">
    <property type="entry name" value="Ethylene-responsive transcription factor 2"/>
    <property type="match status" value="1"/>
</dbReference>
<keyword evidence="11" id="KW-1185">Reference proteome</keyword>
<dbReference type="AlphaFoldDB" id="A0A5N6PPK1"/>
<accession>A0A5N6PPK1</accession>
<dbReference type="OrthoDB" id="780830at2759"/>
<evidence type="ECO:0000256" key="1">
    <source>
        <dbReference type="ARBA" id="ARBA00004123"/>
    </source>
</evidence>
<dbReference type="PANTHER" id="PTHR31677">
    <property type="entry name" value="AP2 DOMAIN CLASS TRANSCRIPTION FACTOR"/>
    <property type="match status" value="1"/>
</dbReference>
<evidence type="ECO:0000256" key="5">
    <source>
        <dbReference type="ARBA" id="ARBA00023125"/>
    </source>
</evidence>
<feature type="domain" description="AP2/ERF" evidence="9">
    <location>
        <begin position="29"/>
        <end position="86"/>
    </location>
</feature>
<evidence type="ECO:0000256" key="8">
    <source>
        <dbReference type="SAM" id="MobiDB-lite"/>
    </source>
</evidence>
<dbReference type="PROSITE" id="PS51032">
    <property type="entry name" value="AP2_ERF"/>
    <property type="match status" value="1"/>
</dbReference>
<feature type="compositionally biased region" description="Low complexity" evidence="8">
    <location>
        <begin position="13"/>
        <end position="24"/>
    </location>
</feature>
<feature type="region of interest" description="Disordered" evidence="8">
    <location>
        <begin position="1"/>
        <end position="29"/>
    </location>
</feature>
<evidence type="ECO:0000313" key="10">
    <source>
        <dbReference type="EMBL" id="KAD6795571.1"/>
    </source>
</evidence>
<proteinExistence type="predicted"/>
<dbReference type="Pfam" id="PF00847">
    <property type="entry name" value="AP2"/>
    <property type="match status" value="1"/>
</dbReference>
<dbReference type="SUPFAM" id="SSF54171">
    <property type="entry name" value="DNA-binding domain"/>
    <property type="match status" value="1"/>
</dbReference>
<comment type="subcellular location">
    <subcellularLocation>
        <location evidence="1">Nucleus</location>
    </subcellularLocation>
</comment>
<evidence type="ECO:0000259" key="9">
    <source>
        <dbReference type="PROSITE" id="PS51032"/>
    </source>
</evidence>
<dbReference type="PRINTS" id="PR00367">
    <property type="entry name" value="ETHRSPELEMNT"/>
</dbReference>
<protein>
    <recommendedName>
        <fullName evidence="9">AP2/ERF domain-containing protein</fullName>
    </recommendedName>
</protein>
<keyword evidence="2" id="KW-0936">Ethylene signaling pathway</keyword>
<evidence type="ECO:0000256" key="2">
    <source>
        <dbReference type="ARBA" id="ARBA00022745"/>
    </source>
</evidence>
<dbReference type="GO" id="GO:0006952">
    <property type="term" value="P:defense response"/>
    <property type="evidence" value="ECO:0007669"/>
    <property type="project" value="UniProtKB-KW"/>
</dbReference>
<evidence type="ECO:0000256" key="4">
    <source>
        <dbReference type="ARBA" id="ARBA00023015"/>
    </source>
</evidence>
<gene>
    <name evidence="10" type="ORF">E3N88_06467</name>
</gene>
<dbReference type="Gene3D" id="3.30.730.10">
    <property type="entry name" value="AP2/ERF domain"/>
    <property type="match status" value="1"/>
</dbReference>
<dbReference type="GO" id="GO:0005634">
    <property type="term" value="C:nucleus"/>
    <property type="evidence" value="ECO:0007669"/>
    <property type="project" value="UniProtKB-SubCell"/>
</dbReference>
<feature type="compositionally biased region" description="Polar residues" evidence="8">
    <location>
        <begin position="1"/>
        <end position="12"/>
    </location>
</feature>
<evidence type="ECO:0000256" key="6">
    <source>
        <dbReference type="ARBA" id="ARBA00023163"/>
    </source>
</evidence>
<evidence type="ECO:0000256" key="7">
    <source>
        <dbReference type="ARBA" id="ARBA00023242"/>
    </source>
</evidence>
<evidence type="ECO:0000313" key="11">
    <source>
        <dbReference type="Proteomes" id="UP000326396"/>
    </source>
</evidence>
<dbReference type="EMBL" id="SZYD01000003">
    <property type="protein sequence ID" value="KAD6795571.1"/>
    <property type="molecule type" value="Genomic_DNA"/>
</dbReference>
<keyword evidence="4" id="KW-0805">Transcription regulation</keyword>
<feature type="compositionally biased region" description="Low complexity" evidence="8">
    <location>
        <begin position="101"/>
        <end position="110"/>
    </location>
</feature>
<dbReference type="GO" id="GO:0009873">
    <property type="term" value="P:ethylene-activated signaling pathway"/>
    <property type="evidence" value="ECO:0007669"/>
    <property type="project" value="UniProtKB-KW"/>
</dbReference>
<keyword evidence="7" id="KW-0539">Nucleus</keyword>
<dbReference type="Proteomes" id="UP000326396">
    <property type="component" value="Linkage Group LG11"/>
</dbReference>
<dbReference type="GO" id="GO:0003700">
    <property type="term" value="F:DNA-binding transcription factor activity"/>
    <property type="evidence" value="ECO:0007669"/>
    <property type="project" value="InterPro"/>
</dbReference>
<dbReference type="CDD" id="cd00018">
    <property type="entry name" value="AP2"/>
    <property type="match status" value="1"/>
</dbReference>
<keyword evidence="3" id="KW-0611">Plant defense</keyword>
<dbReference type="GO" id="GO:0003677">
    <property type="term" value="F:DNA binding"/>
    <property type="evidence" value="ECO:0007669"/>
    <property type="project" value="UniProtKB-KW"/>
</dbReference>
<organism evidence="10 11">
    <name type="scientific">Mikania micrantha</name>
    <name type="common">bitter vine</name>
    <dbReference type="NCBI Taxonomy" id="192012"/>
    <lineage>
        <taxon>Eukaryota</taxon>
        <taxon>Viridiplantae</taxon>
        <taxon>Streptophyta</taxon>
        <taxon>Embryophyta</taxon>
        <taxon>Tracheophyta</taxon>
        <taxon>Spermatophyta</taxon>
        <taxon>Magnoliopsida</taxon>
        <taxon>eudicotyledons</taxon>
        <taxon>Gunneridae</taxon>
        <taxon>Pentapetalae</taxon>
        <taxon>asterids</taxon>
        <taxon>campanulids</taxon>
        <taxon>Asterales</taxon>
        <taxon>Asteraceae</taxon>
        <taxon>Asteroideae</taxon>
        <taxon>Heliantheae alliance</taxon>
        <taxon>Eupatorieae</taxon>
        <taxon>Mikania</taxon>
    </lineage>
</organism>
<keyword evidence="5" id="KW-0238">DNA-binding</keyword>